<name>A0ABS4RSP6_PAEXY</name>
<dbReference type="EMBL" id="JAGIKV010000008">
    <property type="protein sequence ID" value="MBP2245923.1"/>
    <property type="molecule type" value="Genomic_DNA"/>
</dbReference>
<accession>A0ABS4RSP6</accession>
<comment type="caution">
    <text evidence="2">The sequence shown here is derived from an EMBL/GenBank/DDBJ whole genome shotgun (WGS) entry which is preliminary data.</text>
</comment>
<dbReference type="Proteomes" id="UP000810207">
    <property type="component" value="Unassembled WGS sequence"/>
</dbReference>
<evidence type="ECO:0000313" key="2">
    <source>
        <dbReference type="EMBL" id="MBP2245923.1"/>
    </source>
</evidence>
<protein>
    <submittedName>
        <fullName evidence="2">Uncharacterized protein</fullName>
    </submittedName>
</protein>
<feature type="transmembrane region" description="Helical" evidence="1">
    <location>
        <begin position="7"/>
        <end position="26"/>
    </location>
</feature>
<reference evidence="2 3" key="1">
    <citation type="submission" date="2021-03" db="EMBL/GenBank/DDBJ databases">
        <title>Genomic Encyclopedia of Type Strains, Phase IV (KMG-IV): sequencing the most valuable type-strain genomes for metagenomic binning, comparative biology and taxonomic classification.</title>
        <authorList>
            <person name="Goeker M."/>
        </authorList>
    </citation>
    <scope>NUCLEOTIDE SEQUENCE [LARGE SCALE GENOMIC DNA]</scope>
    <source>
        <strain evidence="2 3">DSM 21292</strain>
    </source>
</reference>
<keyword evidence="1" id="KW-0472">Membrane</keyword>
<sequence>MGFDLKIMLWQLLWFAGPVALIVYGWRKLGARKKRQ</sequence>
<keyword evidence="3" id="KW-1185">Reference proteome</keyword>
<keyword evidence="1" id="KW-0812">Transmembrane</keyword>
<organism evidence="2 3">
    <name type="scientific">Paenibacillus xylanexedens</name>
    <dbReference type="NCBI Taxonomy" id="528191"/>
    <lineage>
        <taxon>Bacteria</taxon>
        <taxon>Bacillati</taxon>
        <taxon>Bacillota</taxon>
        <taxon>Bacilli</taxon>
        <taxon>Bacillales</taxon>
        <taxon>Paenibacillaceae</taxon>
        <taxon>Paenibacillus</taxon>
    </lineage>
</organism>
<gene>
    <name evidence="2" type="ORF">J2Z28_002552</name>
</gene>
<keyword evidence="1" id="KW-1133">Transmembrane helix</keyword>
<evidence type="ECO:0000313" key="3">
    <source>
        <dbReference type="Proteomes" id="UP000810207"/>
    </source>
</evidence>
<proteinExistence type="predicted"/>
<evidence type="ECO:0000256" key="1">
    <source>
        <dbReference type="SAM" id="Phobius"/>
    </source>
</evidence>